<name>A0A5S4ZPW9_9FIRM</name>
<protein>
    <submittedName>
        <fullName evidence="2">Uncharacterized protein</fullName>
    </submittedName>
</protein>
<sequence length="75" mass="8847">MGFYWAGFIFWLLIGVALFLFVYGLWKKSWKALFISGMAFLLPMLYFSGFESWFRLLALVPLIPFVLAYYTKEKA</sequence>
<comment type="caution">
    <text evidence="2">The sequence shown here is derived from an EMBL/GenBank/DDBJ whole genome shotgun (WGS) entry which is preliminary data.</text>
</comment>
<dbReference type="RefSeq" id="WP_166512269.1">
    <property type="nucleotide sequence ID" value="NZ_VNHM01000013.1"/>
</dbReference>
<evidence type="ECO:0000256" key="1">
    <source>
        <dbReference type="SAM" id="Phobius"/>
    </source>
</evidence>
<organism evidence="2 3">
    <name type="scientific">Desulfallas thermosapovorans DSM 6562</name>
    <dbReference type="NCBI Taxonomy" id="1121431"/>
    <lineage>
        <taxon>Bacteria</taxon>
        <taxon>Bacillati</taxon>
        <taxon>Bacillota</taxon>
        <taxon>Clostridia</taxon>
        <taxon>Eubacteriales</taxon>
        <taxon>Desulfallaceae</taxon>
        <taxon>Desulfallas</taxon>
    </lineage>
</organism>
<feature type="transmembrane region" description="Helical" evidence="1">
    <location>
        <begin position="6"/>
        <end position="23"/>
    </location>
</feature>
<keyword evidence="1" id="KW-1133">Transmembrane helix</keyword>
<keyword evidence="1" id="KW-0812">Transmembrane</keyword>
<keyword evidence="3" id="KW-1185">Reference proteome</keyword>
<evidence type="ECO:0000313" key="3">
    <source>
        <dbReference type="Proteomes" id="UP000323166"/>
    </source>
</evidence>
<proteinExistence type="predicted"/>
<dbReference type="AlphaFoldDB" id="A0A5S4ZPW9"/>
<reference evidence="2 3" key="1">
    <citation type="submission" date="2019-07" db="EMBL/GenBank/DDBJ databases">
        <title>Genomic Encyclopedia of Type Strains, Phase I: the one thousand microbial genomes (KMG-I) project.</title>
        <authorList>
            <person name="Kyrpides N."/>
        </authorList>
    </citation>
    <scope>NUCLEOTIDE SEQUENCE [LARGE SCALE GENOMIC DNA]</scope>
    <source>
        <strain evidence="2 3">DSM 6562</strain>
    </source>
</reference>
<evidence type="ECO:0000313" key="2">
    <source>
        <dbReference type="EMBL" id="TYO94632.1"/>
    </source>
</evidence>
<feature type="transmembrane region" description="Helical" evidence="1">
    <location>
        <begin position="30"/>
        <end position="47"/>
    </location>
</feature>
<dbReference type="Proteomes" id="UP000323166">
    <property type="component" value="Unassembled WGS sequence"/>
</dbReference>
<accession>A0A5S4ZPW9</accession>
<feature type="transmembrane region" description="Helical" evidence="1">
    <location>
        <begin position="53"/>
        <end position="71"/>
    </location>
</feature>
<dbReference type="EMBL" id="VNHM01000013">
    <property type="protein sequence ID" value="TYO94632.1"/>
    <property type="molecule type" value="Genomic_DNA"/>
</dbReference>
<keyword evidence="1" id="KW-0472">Membrane</keyword>
<gene>
    <name evidence="2" type="ORF">LX24_02290</name>
</gene>